<dbReference type="FunFam" id="3.20.20.70:FF:000096">
    <property type="entry name" value="Thiamine-phosphate synthase"/>
    <property type="match status" value="1"/>
</dbReference>
<dbReference type="UniPathway" id="UPA00060">
    <property type="reaction ID" value="UER00141"/>
</dbReference>
<dbReference type="Pfam" id="PF02581">
    <property type="entry name" value="TMP-TENI"/>
    <property type="match status" value="1"/>
</dbReference>
<dbReference type="NCBIfam" id="TIGR00693">
    <property type="entry name" value="thiE"/>
    <property type="match status" value="1"/>
</dbReference>
<comment type="pathway">
    <text evidence="1">Cofactor biosynthesis; thiamine diphosphate biosynthesis; thiamine phosphate from 4-amino-2-methyl-5-diphosphomethylpyrimidine and 4-methyl-5-(2-phosphoethyl)-thiazole: step 1/1.</text>
</comment>
<dbReference type="HAMAP" id="MF_00097">
    <property type="entry name" value="TMP_synthase"/>
    <property type="match status" value="1"/>
</dbReference>
<comment type="catalytic activity">
    <reaction evidence="7">
        <text>4-methyl-5-(2-phosphooxyethyl)-thiazole + 4-amino-2-methyl-5-(diphosphooxymethyl)pyrimidine + H(+) = thiamine phosphate + diphosphate</text>
        <dbReference type="Rhea" id="RHEA:22328"/>
        <dbReference type="ChEBI" id="CHEBI:15378"/>
        <dbReference type="ChEBI" id="CHEBI:33019"/>
        <dbReference type="ChEBI" id="CHEBI:37575"/>
        <dbReference type="ChEBI" id="CHEBI:57841"/>
        <dbReference type="ChEBI" id="CHEBI:58296"/>
        <dbReference type="EC" id="2.5.1.3"/>
    </reaction>
</comment>
<dbReference type="GO" id="GO:0009229">
    <property type="term" value="P:thiamine diphosphate biosynthetic process"/>
    <property type="evidence" value="ECO:0007669"/>
    <property type="project" value="UniProtKB-UniPathway"/>
</dbReference>
<dbReference type="GO" id="GO:0004789">
    <property type="term" value="F:thiamine-phosphate diphosphorylase activity"/>
    <property type="evidence" value="ECO:0007669"/>
    <property type="project" value="UniProtKB-EC"/>
</dbReference>
<keyword evidence="3 11" id="KW-0808">Transferase</keyword>
<evidence type="ECO:0000256" key="8">
    <source>
        <dbReference type="ARBA" id="ARBA00047851"/>
    </source>
</evidence>
<organism evidence="11">
    <name type="scientific">hydrothermal vent metagenome</name>
    <dbReference type="NCBI Taxonomy" id="652676"/>
    <lineage>
        <taxon>unclassified sequences</taxon>
        <taxon>metagenomes</taxon>
        <taxon>ecological metagenomes</taxon>
    </lineage>
</organism>
<evidence type="ECO:0000313" key="11">
    <source>
        <dbReference type="EMBL" id="VAX34697.1"/>
    </source>
</evidence>
<dbReference type="InterPro" id="IPR013785">
    <property type="entry name" value="Aldolase_TIM"/>
</dbReference>
<comment type="catalytic activity">
    <reaction evidence="9">
        <text>2-[(2R,5Z)-2-carboxy-4-methylthiazol-5(2H)-ylidene]ethyl phosphate + 4-amino-2-methyl-5-(diphosphooxymethyl)pyrimidine + 2 H(+) = thiamine phosphate + CO2 + diphosphate</text>
        <dbReference type="Rhea" id="RHEA:47844"/>
        <dbReference type="ChEBI" id="CHEBI:15378"/>
        <dbReference type="ChEBI" id="CHEBI:16526"/>
        <dbReference type="ChEBI" id="CHEBI:33019"/>
        <dbReference type="ChEBI" id="CHEBI:37575"/>
        <dbReference type="ChEBI" id="CHEBI:57841"/>
        <dbReference type="ChEBI" id="CHEBI:62899"/>
        <dbReference type="EC" id="2.5.1.3"/>
    </reaction>
</comment>
<reference evidence="11" key="1">
    <citation type="submission" date="2018-06" db="EMBL/GenBank/DDBJ databases">
        <authorList>
            <person name="Zhirakovskaya E."/>
        </authorList>
    </citation>
    <scope>NUCLEOTIDE SEQUENCE</scope>
</reference>
<dbReference type="SUPFAM" id="SSF51391">
    <property type="entry name" value="Thiamin phosphate synthase"/>
    <property type="match status" value="1"/>
</dbReference>
<dbReference type="PANTHER" id="PTHR20857:SF23">
    <property type="entry name" value="THIAMINE BIOSYNTHETIC BIFUNCTIONAL ENZYME"/>
    <property type="match status" value="1"/>
</dbReference>
<dbReference type="InterPro" id="IPR036206">
    <property type="entry name" value="ThiamineP_synth_sf"/>
</dbReference>
<dbReference type="GO" id="GO:0009228">
    <property type="term" value="P:thiamine biosynthetic process"/>
    <property type="evidence" value="ECO:0007669"/>
    <property type="project" value="UniProtKB-KW"/>
</dbReference>
<gene>
    <name evidence="11" type="ORF">MNBD_NITROSPIRAE03-1385</name>
</gene>
<dbReference type="AlphaFoldDB" id="A0A3B1DZV5"/>
<evidence type="ECO:0000256" key="4">
    <source>
        <dbReference type="ARBA" id="ARBA00022723"/>
    </source>
</evidence>
<dbReference type="GO" id="GO:0046872">
    <property type="term" value="F:metal ion binding"/>
    <property type="evidence" value="ECO:0007669"/>
    <property type="project" value="UniProtKB-KW"/>
</dbReference>
<dbReference type="EMBL" id="UOGI01000375">
    <property type="protein sequence ID" value="VAX34697.1"/>
    <property type="molecule type" value="Genomic_DNA"/>
</dbReference>
<keyword evidence="4" id="KW-0479">Metal-binding</keyword>
<evidence type="ECO:0000256" key="2">
    <source>
        <dbReference type="ARBA" id="ARBA00012830"/>
    </source>
</evidence>
<dbReference type="EC" id="2.5.1.3" evidence="2"/>
<dbReference type="GO" id="GO:0005737">
    <property type="term" value="C:cytoplasm"/>
    <property type="evidence" value="ECO:0007669"/>
    <property type="project" value="TreeGrafter"/>
</dbReference>
<keyword evidence="5" id="KW-0460">Magnesium</keyword>
<evidence type="ECO:0000256" key="9">
    <source>
        <dbReference type="ARBA" id="ARBA00047883"/>
    </source>
</evidence>
<evidence type="ECO:0000259" key="10">
    <source>
        <dbReference type="Pfam" id="PF02581"/>
    </source>
</evidence>
<sequence length="221" mass="23951">MISGAPAFNQEITGKNMLYGGICFITDSSLSALSVEETVRRVLDAGVRWIQYREKALCRKDIFLQAERLRRLTNDYKAILTVNDHADIALAVDADGVHLGQDDLPLKAARKIMGKKIIGISTHDMNQAKVARRNGADYIGFGPVFQTSTKDAGTPRGLDLLRDVVSSIDIPVVAIGGINLKNLGDVMRHGASAVAVASGILKSPDVCRTARDFVNIIYAEI</sequence>
<feature type="domain" description="Thiamine phosphate synthase/TenI" evidence="10">
    <location>
        <begin position="23"/>
        <end position="200"/>
    </location>
</feature>
<proteinExistence type="inferred from homology"/>
<comment type="catalytic activity">
    <reaction evidence="8">
        <text>2-(2-carboxy-4-methylthiazol-5-yl)ethyl phosphate + 4-amino-2-methyl-5-(diphosphooxymethyl)pyrimidine + 2 H(+) = thiamine phosphate + CO2 + diphosphate</text>
        <dbReference type="Rhea" id="RHEA:47848"/>
        <dbReference type="ChEBI" id="CHEBI:15378"/>
        <dbReference type="ChEBI" id="CHEBI:16526"/>
        <dbReference type="ChEBI" id="CHEBI:33019"/>
        <dbReference type="ChEBI" id="CHEBI:37575"/>
        <dbReference type="ChEBI" id="CHEBI:57841"/>
        <dbReference type="ChEBI" id="CHEBI:62890"/>
        <dbReference type="EC" id="2.5.1.3"/>
    </reaction>
</comment>
<evidence type="ECO:0000256" key="3">
    <source>
        <dbReference type="ARBA" id="ARBA00022679"/>
    </source>
</evidence>
<evidence type="ECO:0000256" key="6">
    <source>
        <dbReference type="ARBA" id="ARBA00022977"/>
    </source>
</evidence>
<protein>
    <recommendedName>
        <fullName evidence="2">thiamine phosphate synthase</fullName>
        <ecNumber evidence="2">2.5.1.3</ecNumber>
    </recommendedName>
</protein>
<keyword evidence="6" id="KW-0784">Thiamine biosynthesis</keyword>
<dbReference type="Gene3D" id="3.20.20.70">
    <property type="entry name" value="Aldolase class I"/>
    <property type="match status" value="1"/>
</dbReference>
<evidence type="ECO:0000256" key="5">
    <source>
        <dbReference type="ARBA" id="ARBA00022842"/>
    </source>
</evidence>
<name>A0A3B1DZV5_9ZZZZ</name>
<dbReference type="InterPro" id="IPR022998">
    <property type="entry name" value="ThiamineP_synth_TenI"/>
</dbReference>
<evidence type="ECO:0000256" key="7">
    <source>
        <dbReference type="ARBA" id="ARBA00047334"/>
    </source>
</evidence>
<accession>A0A3B1DZV5</accession>
<dbReference type="InterPro" id="IPR034291">
    <property type="entry name" value="TMP_synthase"/>
</dbReference>
<dbReference type="PANTHER" id="PTHR20857">
    <property type="entry name" value="THIAMINE-PHOSPHATE PYROPHOSPHORYLASE"/>
    <property type="match status" value="1"/>
</dbReference>
<dbReference type="CDD" id="cd00564">
    <property type="entry name" value="TMP_TenI"/>
    <property type="match status" value="1"/>
</dbReference>
<evidence type="ECO:0000256" key="1">
    <source>
        <dbReference type="ARBA" id="ARBA00005165"/>
    </source>
</evidence>